<organism evidence="1 2">
    <name type="scientific">Haematococcus lacustris</name>
    <name type="common">Green alga</name>
    <name type="synonym">Haematococcus pluvialis</name>
    <dbReference type="NCBI Taxonomy" id="44745"/>
    <lineage>
        <taxon>Eukaryota</taxon>
        <taxon>Viridiplantae</taxon>
        <taxon>Chlorophyta</taxon>
        <taxon>core chlorophytes</taxon>
        <taxon>Chlorophyceae</taxon>
        <taxon>CS clade</taxon>
        <taxon>Chlamydomonadales</taxon>
        <taxon>Haematococcaceae</taxon>
        <taxon>Haematococcus</taxon>
    </lineage>
</organism>
<dbReference type="Proteomes" id="UP000485058">
    <property type="component" value="Unassembled WGS sequence"/>
</dbReference>
<protein>
    <submittedName>
        <fullName evidence="1">Uncharacterized protein</fullName>
    </submittedName>
</protein>
<gene>
    <name evidence="1" type="ORF">HaLaN_14701</name>
</gene>
<keyword evidence="2" id="KW-1185">Reference proteome</keyword>
<evidence type="ECO:0000313" key="1">
    <source>
        <dbReference type="EMBL" id="GFH17971.1"/>
    </source>
</evidence>
<accession>A0A699Z764</accession>
<dbReference type="EMBL" id="BLLF01001230">
    <property type="protein sequence ID" value="GFH17971.1"/>
    <property type="molecule type" value="Genomic_DNA"/>
</dbReference>
<name>A0A699Z764_HAELA</name>
<reference evidence="1 2" key="1">
    <citation type="submission" date="2020-02" db="EMBL/GenBank/DDBJ databases">
        <title>Draft genome sequence of Haematococcus lacustris strain NIES-144.</title>
        <authorList>
            <person name="Morimoto D."/>
            <person name="Nakagawa S."/>
            <person name="Yoshida T."/>
            <person name="Sawayama S."/>
        </authorList>
    </citation>
    <scope>NUCLEOTIDE SEQUENCE [LARGE SCALE GENOMIC DNA]</scope>
    <source>
        <strain evidence="1 2">NIES-144</strain>
    </source>
</reference>
<proteinExistence type="predicted"/>
<evidence type="ECO:0000313" key="2">
    <source>
        <dbReference type="Proteomes" id="UP000485058"/>
    </source>
</evidence>
<sequence length="79" mass="8085">MNTHGVFTAVGKTACITTAKARPGDCQETSTWRRAANLGSQHKHNNGVCHVVSSVSASSQSAPGCMPPVALAPPPQVAC</sequence>
<comment type="caution">
    <text evidence="1">The sequence shown here is derived from an EMBL/GenBank/DDBJ whole genome shotgun (WGS) entry which is preliminary data.</text>
</comment>
<dbReference type="AlphaFoldDB" id="A0A699Z764"/>